<comment type="caution">
    <text evidence="1">The sequence shown here is derived from an EMBL/GenBank/DDBJ whole genome shotgun (WGS) entry which is preliminary data.</text>
</comment>
<evidence type="ECO:0000313" key="2">
    <source>
        <dbReference type="Proteomes" id="UP000683360"/>
    </source>
</evidence>
<gene>
    <name evidence="1" type="ORF">MEDL_55608</name>
</gene>
<evidence type="ECO:0000313" key="1">
    <source>
        <dbReference type="EMBL" id="CAG2243514.1"/>
    </source>
</evidence>
<organism evidence="1 2">
    <name type="scientific">Mytilus edulis</name>
    <name type="common">Blue mussel</name>
    <dbReference type="NCBI Taxonomy" id="6550"/>
    <lineage>
        <taxon>Eukaryota</taxon>
        <taxon>Metazoa</taxon>
        <taxon>Spiralia</taxon>
        <taxon>Lophotrochozoa</taxon>
        <taxon>Mollusca</taxon>
        <taxon>Bivalvia</taxon>
        <taxon>Autobranchia</taxon>
        <taxon>Pteriomorphia</taxon>
        <taxon>Mytilida</taxon>
        <taxon>Mytiloidea</taxon>
        <taxon>Mytilidae</taxon>
        <taxon>Mytilinae</taxon>
        <taxon>Mytilus</taxon>
    </lineage>
</organism>
<proteinExistence type="predicted"/>
<reference evidence="1" key="1">
    <citation type="submission" date="2021-03" db="EMBL/GenBank/DDBJ databases">
        <authorList>
            <person name="Bekaert M."/>
        </authorList>
    </citation>
    <scope>NUCLEOTIDE SEQUENCE</scope>
</reference>
<name>A0A8S3UMJ4_MYTED</name>
<dbReference type="EMBL" id="CAJPWZ010002703">
    <property type="protein sequence ID" value="CAG2243514.1"/>
    <property type="molecule type" value="Genomic_DNA"/>
</dbReference>
<sequence length="215" mass="24737">MENERNGNSPPILTKYQFSSLGSRSRNQMLHLGNLSLPWKARTSHHLPEEAMLTFSSVDVNKDIVTSPYNPNKACLCLVYYTSTTDRGKRSRIDFDEGFDINEPDLLRTPPHTWLVNIEMLAERPDTPYQPQQCSRINKDIVTSPYNPNKACLCLVYYTSTTDRGKRSRIDFDEGFDINEPDLLRTPPHTWLVNIEMLAERPDTPYQPQQCSGVR</sequence>
<accession>A0A8S3UMJ4</accession>
<protein>
    <submittedName>
        <fullName evidence="1">Uncharacterized protein</fullName>
    </submittedName>
</protein>
<dbReference type="AlphaFoldDB" id="A0A8S3UMJ4"/>
<dbReference type="Proteomes" id="UP000683360">
    <property type="component" value="Unassembled WGS sequence"/>
</dbReference>
<keyword evidence="2" id="KW-1185">Reference proteome</keyword>